<dbReference type="InterPro" id="IPR013545">
    <property type="entry name" value="T2SS_protein-GspG_C"/>
</dbReference>
<dbReference type="PROSITE" id="PS51257">
    <property type="entry name" value="PROKAR_LIPOPROTEIN"/>
    <property type="match status" value="1"/>
</dbReference>
<dbReference type="Pfam" id="PF08334">
    <property type="entry name" value="T2SSG"/>
    <property type="match status" value="1"/>
</dbReference>
<organism evidence="2 3">
    <name type="scientific">Sulfuriroseicoccus oceanibius</name>
    <dbReference type="NCBI Taxonomy" id="2707525"/>
    <lineage>
        <taxon>Bacteria</taxon>
        <taxon>Pseudomonadati</taxon>
        <taxon>Verrucomicrobiota</taxon>
        <taxon>Verrucomicrobiia</taxon>
        <taxon>Verrucomicrobiales</taxon>
        <taxon>Verrucomicrobiaceae</taxon>
        <taxon>Sulfuriroseicoccus</taxon>
    </lineage>
</organism>
<evidence type="ECO:0000259" key="1">
    <source>
        <dbReference type="Pfam" id="PF08334"/>
    </source>
</evidence>
<dbReference type="Proteomes" id="UP000475117">
    <property type="component" value="Chromosome"/>
</dbReference>
<feature type="domain" description="Type II secretion system protein GspG C-terminal" evidence="1">
    <location>
        <begin position="42"/>
        <end position="129"/>
    </location>
</feature>
<sequence>MSRNLLTAMVIISIAMLTLGCFWFFKFKPELDRVTNSNIAYAIEYKIDEYHKAIGSYPTGDEVEILHQLRGNNPKNAHIIKGDQGFLIDGNHLVDTWGNPLTITIDPSAELPARVVSSGKNGIAGDDDDIDSSAAREILKQRGETAQ</sequence>
<dbReference type="RefSeq" id="WP_164363503.1">
    <property type="nucleotide sequence ID" value="NZ_CP066776.1"/>
</dbReference>
<dbReference type="SUPFAM" id="SSF54523">
    <property type="entry name" value="Pili subunits"/>
    <property type="match status" value="1"/>
</dbReference>
<dbReference type="InterPro" id="IPR045584">
    <property type="entry name" value="Pilin-like"/>
</dbReference>
<dbReference type="EMBL" id="CP066776">
    <property type="protein sequence ID" value="QQL43962.1"/>
    <property type="molecule type" value="Genomic_DNA"/>
</dbReference>
<reference evidence="2 3" key="1">
    <citation type="submission" date="2020-12" db="EMBL/GenBank/DDBJ databases">
        <title>Sulforoseuscoccus oceanibium gen. nov., sp. nov., a representative of the phylum Verrucomicrobia with special cytoplasmic membrane, and proposal of Sulforoseuscoccusaceae fam. nov.</title>
        <authorList>
            <person name="Xi F."/>
        </authorList>
    </citation>
    <scope>NUCLEOTIDE SEQUENCE [LARGE SCALE GENOMIC DNA]</scope>
    <source>
        <strain evidence="2 3">T37</strain>
    </source>
</reference>
<dbReference type="KEGG" id="soa:G3M56_008645"/>
<dbReference type="Gene3D" id="3.30.700.10">
    <property type="entry name" value="Glycoprotein, Type 4 Pilin"/>
    <property type="match status" value="1"/>
</dbReference>
<evidence type="ECO:0000313" key="2">
    <source>
        <dbReference type="EMBL" id="QQL43962.1"/>
    </source>
</evidence>
<keyword evidence="3" id="KW-1185">Reference proteome</keyword>
<accession>A0A6B3LAG1</accession>
<dbReference type="AlphaFoldDB" id="A0A6B3LAG1"/>
<name>A0A6B3LAG1_9BACT</name>
<proteinExistence type="predicted"/>
<gene>
    <name evidence="2" type="ORF">G3M56_008645</name>
</gene>
<protein>
    <submittedName>
        <fullName evidence="2">Type II secretion system protein GspG</fullName>
    </submittedName>
</protein>
<evidence type="ECO:0000313" key="3">
    <source>
        <dbReference type="Proteomes" id="UP000475117"/>
    </source>
</evidence>